<evidence type="ECO:0000313" key="1">
    <source>
        <dbReference type="EMBL" id="KIL52806.1"/>
    </source>
</evidence>
<proteinExistence type="predicted"/>
<evidence type="ECO:0000313" key="2">
    <source>
        <dbReference type="Proteomes" id="UP000031972"/>
    </source>
</evidence>
<reference evidence="1 2" key="1">
    <citation type="submission" date="2015-01" db="EMBL/GenBank/DDBJ databases">
        <title>Jeotgalibacillus campisalis genome sequencing.</title>
        <authorList>
            <person name="Goh K.M."/>
            <person name="Chan K.-G."/>
            <person name="Yaakop A.S."/>
            <person name="Ee R."/>
            <person name="Gan H.M."/>
            <person name="Chan C.S."/>
        </authorList>
    </citation>
    <scope>NUCLEOTIDE SEQUENCE [LARGE SCALE GENOMIC DNA]</scope>
    <source>
        <strain evidence="1 2">SF-57</strain>
    </source>
</reference>
<sequence>MMSPQVFFPRSFMRSPSSQNKYAAVKASPVAVCLSYLFLFIYDHKVAEIRLLLKIDSIKELPFIP</sequence>
<dbReference type="Proteomes" id="UP000031972">
    <property type="component" value="Unassembled WGS sequence"/>
</dbReference>
<gene>
    <name evidence="1" type="ORF">KR50_01350</name>
</gene>
<name>A0A0C2W886_9BACL</name>
<dbReference type="PATRIC" id="fig|220754.4.peg.138"/>
<dbReference type="AlphaFoldDB" id="A0A0C2W886"/>
<protein>
    <submittedName>
        <fullName evidence="1">Uncharacterized protein</fullName>
    </submittedName>
</protein>
<comment type="caution">
    <text evidence="1">The sequence shown here is derived from an EMBL/GenBank/DDBJ whole genome shotgun (WGS) entry which is preliminary data.</text>
</comment>
<accession>A0A0C2W886</accession>
<keyword evidence="2" id="KW-1185">Reference proteome</keyword>
<organism evidence="1 2">
    <name type="scientific">Jeotgalibacillus campisalis</name>
    <dbReference type="NCBI Taxonomy" id="220754"/>
    <lineage>
        <taxon>Bacteria</taxon>
        <taxon>Bacillati</taxon>
        <taxon>Bacillota</taxon>
        <taxon>Bacilli</taxon>
        <taxon>Bacillales</taxon>
        <taxon>Caryophanaceae</taxon>
        <taxon>Jeotgalibacillus</taxon>
    </lineage>
</organism>
<dbReference type="EMBL" id="JXRR01000001">
    <property type="protein sequence ID" value="KIL52806.1"/>
    <property type="molecule type" value="Genomic_DNA"/>
</dbReference>